<evidence type="ECO:0000256" key="7">
    <source>
        <dbReference type="SAM" id="MobiDB-lite"/>
    </source>
</evidence>
<dbReference type="OrthoDB" id="121744at2"/>
<dbReference type="InterPro" id="IPR032808">
    <property type="entry name" value="DoxX"/>
</dbReference>
<keyword evidence="3" id="KW-1003">Cell membrane</keyword>
<name>A0A317EEL9_9PROT</name>
<feature type="compositionally biased region" description="Basic residues" evidence="7">
    <location>
        <begin position="102"/>
        <end position="114"/>
    </location>
</feature>
<dbReference type="Pfam" id="PF07681">
    <property type="entry name" value="DoxX"/>
    <property type="match status" value="1"/>
</dbReference>
<accession>A0A317EEL9</accession>
<reference evidence="8 9" key="1">
    <citation type="submission" date="2018-05" db="EMBL/GenBank/DDBJ databases">
        <title>Zavarzinia sp. HR-AS.</title>
        <authorList>
            <person name="Lee Y."/>
            <person name="Jeon C.O."/>
        </authorList>
    </citation>
    <scope>NUCLEOTIDE SEQUENCE [LARGE SCALE GENOMIC DNA]</scope>
    <source>
        <strain evidence="8 9">HR-AS</strain>
    </source>
</reference>
<keyword evidence="5" id="KW-1133">Transmembrane helix</keyword>
<comment type="subcellular location">
    <subcellularLocation>
        <location evidence="1">Cell membrane</location>
        <topology evidence="1">Multi-pass membrane protein</topology>
    </subcellularLocation>
</comment>
<keyword evidence="6" id="KW-0472">Membrane</keyword>
<comment type="caution">
    <text evidence="8">The sequence shown here is derived from an EMBL/GenBank/DDBJ whole genome shotgun (WGS) entry which is preliminary data.</text>
</comment>
<evidence type="ECO:0000256" key="6">
    <source>
        <dbReference type="ARBA" id="ARBA00023136"/>
    </source>
</evidence>
<keyword evidence="9" id="KW-1185">Reference proteome</keyword>
<protein>
    <recommendedName>
        <fullName evidence="10">DoxX family protein</fullName>
    </recommendedName>
</protein>
<keyword evidence="4" id="KW-0812">Transmembrane</keyword>
<dbReference type="AlphaFoldDB" id="A0A317EEL9"/>
<evidence type="ECO:0008006" key="10">
    <source>
        <dbReference type="Google" id="ProtNLM"/>
    </source>
</evidence>
<evidence type="ECO:0000256" key="3">
    <source>
        <dbReference type="ARBA" id="ARBA00022475"/>
    </source>
</evidence>
<organism evidence="8 9">
    <name type="scientific">Zavarzinia aquatilis</name>
    <dbReference type="NCBI Taxonomy" id="2211142"/>
    <lineage>
        <taxon>Bacteria</taxon>
        <taxon>Pseudomonadati</taxon>
        <taxon>Pseudomonadota</taxon>
        <taxon>Alphaproteobacteria</taxon>
        <taxon>Rhodospirillales</taxon>
        <taxon>Zavarziniaceae</taxon>
        <taxon>Zavarzinia</taxon>
    </lineage>
</organism>
<feature type="compositionally biased region" description="Basic residues" evidence="7">
    <location>
        <begin position="75"/>
        <end position="87"/>
    </location>
</feature>
<dbReference type="PANTHER" id="PTHR33452:SF1">
    <property type="entry name" value="INNER MEMBRANE PROTEIN YPHA-RELATED"/>
    <property type="match status" value="1"/>
</dbReference>
<feature type="region of interest" description="Disordered" evidence="7">
    <location>
        <begin position="1"/>
        <end position="42"/>
    </location>
</feature>
<dbReference type="InterPro" id="IPR051907">
    <property type="entry name" value="DoxX-like_oxidoreductase"/>
</dbReference>
<evidence type="ECO:0000256" key="4">
    <source>
        <dbReference type="ARBA" id="ARBA00022692"/>
    </source>
</evidence>
<evidence type="ECO:0000313" key="9">
    <source>
        <dbReference type="Proteomes" id="UP000245461"/>
    </source>
</evidence>
<evidence type="ECO:0000256" key="1">
    <source>
        <dbReference type="ARBA" id="ARBA00004651"/>
    </source>
</evidence>
<dbReference type="GO" id="GO:0005886">
    <property type="term" value="C:plasma membrane"/>
    <property type="evidence" value="ECO:0007669"/>
    <property type="project" value="UniProtKB-SubCell"/>
</dbReference>
<gene>
    <name evidence="8" type="ORF">DKG74_03755</name>
</gene>
<proteinExistence type="inferred from homology"/>
<evidence type="ECO:0000256" key="5">
    <source>
        <dbReference type="ARBA" id="ARBA00022989"/>
    </source>
</evidence>
<evidence type="ECO:0000313" key="8">
    <source>
        <dbReference type="EMBL" id="PWR25369.1"/>
    </source>
</evidence>
<dbReference type="EMBL" id="QGLE01000002">
    <property type="protein sequence ID" value="PWR25369.1"/>
    <property type="molecule type" value="Genomic_DNA"/>
</dbReference>
<dbReference type="Proteomes" id="UP000245461">
    <property type="component" value="Unassembled WGS sequence"/>
</dbReference>
<feature type="region of interest" description="Disordered" evidence="7">
    <location>
        <begin position="75"/>
        <end position="133"/>
    </location>
</feature>
<dbReference type="PANTHER" id="PTHR33452">
    <property type="entry name" value="OXIDOREDUCTASE CATD-RELATED"/>
    <property type="match status" value="1"/>
</dbReference>
<sequence length="299" mass="32137">MDAPPCLHRAPGIAGRAGGPRRRGPPAADAGGGADRRCPRGRSCLVDQPAGRRRHADKAHQCALPPGCLARWRRSRPRRAARGRRFHLSVGDRRRGQPGRGPGRRARRRRRSCGHSRPLTRAGSALPFRHRPRGGFPMTISTMPMTADPDAGFAGRLRRLAALAEPFGLVGLRLGIGLVFWKSASTRFDGFGLSDQAIFLFQEIYRVPVLPPEVAAYLGTAAEAGGAWLLFLGLFTRLGALALLGVTAMIQFVVPFTGDGVNFNPVELFLWGGALVTLLARGGGPLSVDGIAGKFLHRV</sequence>
<evidence type="ECO:0000256" key="2">
    <source>
        <dbReference type="ARBA" id="ARBA00006679"/>
    </source>
</evidence>
<comment type="similarity">
    <text evidence="2">Belongs to the DoxX family.</text>
</comment>